<keyword evidence="1" id="KW-1133">Transmembrane helix</keyword>
<sequence length="178" mass="20732">MTLYPEMFISIWHVAVLILGVIAWIAMVAGGYERKTVFKSTAGAFIAFYVIVTIPVAVATYDLKYTEQQMFESLQEHYERKMVDYSDPSELDKVVLSVGVFENRDGDYQMKVYAGNFSETLEFKGEVTVYFYDENDKKIKDETYEHISLKPGEKKEIDSFWGENQTGTYRYFFEEDVE</sequence>
<keyword evidence="1" id="KW-0812">Transmembrane</keyword>
<keyword evidence="3" id="KW-1185">Reference proteome</keyword>
<protein>
    <submittedName>
        <fullName evidence="2">Uncharacterized protein</fullName>
    </submittedName>
</protein>
<keyword evidence="1" id="KW-0472">Membrane</keyword>
<evidence type="ECO:0000313" key="3">
    <source>
        <dbReference type="Proteomes" id="UP001596250"/>
    </source>
</evidence>
<name>A0ABW1IV79_9BACL</name>
<organism evidence="2 3">
    <name type="scientific">Marinicrinis lubricantis</name>
    <dbReference type="NCBI Taxonomy" id="2086470"/>
    <lineage>
        <taxon>Bacteria</taxon>
        <taxon>Bacillati</taxon>
        <taxon>Bacillota</taxon>
        <taxon>Bacilli</taxon>
        <taxon>Bacillales</taxon>
        <taxon>Paenibacillaceae</taxon>
    </lineage>
</organism>
<gene>
    <name evidence="2" type="ORF">ACFPXP_21705</name>
</gene>
<dbReference type="RefSeq" id="WP_379896574.1">
    <property type="nucleotide sequence ID" value="NZ_CBCSCT010000005.1"/>
</dbReference>
<comment type="caution">
    <text evidence="2">The sequence shown here is derived from an EMBL/GenBank/DDBJ whole genome shotgun (WGS) entry which is preliminary data.</text>
</comment>
<dbReference type="Proteomes" id="UP001596250">
    <property type="component" value="Unassembled WGS sequence"/>
</dbReference>
<evidence type="ECO:0000256" key="1">
    <source>
        <dbReference type="SAM" id="Phobius"/>
    </source>
</evidence>
<reference evidence="3" key="1">
    <citation type="journal article" date="2019" name="Int. J. Syst. Evol. Microbiol.">
        <title>The Global Catalogue of Microorganisms (GCM) 10K type strain sequencing project: providing services to taxonomists for standard genome sequencing and annotation.</title>
        <authorList>
            <consortium name="The Broad Institute Genomics Platform"/>
            <consortium name="The Broad Institute Genome Sequencing Center for Infectious Disease"/>
            <person name="Wu L."/>
            <person name="Ma J."/>
        </authorList>
    </citation>
    <scope>NUCLEOTIDE SEQUENCE [LARGE SCALE GENOMIC DNA]</scope>
    <source>
        <strain evidence="3">CCM 8749</strain>
    </source>
</reference>
<dbReference type="EMBL" id="JBHSQV010000186">
    <property type="protein sequence ID" value="MFC5989028.1"/>
    <property type="molecule type" value="Genomic_DNA"/>
</dbReference>
<feature type="transmembrane region" description="Helical" evidence="1">
    <location>
        <begin position="42"/>
        <end position="61"/>
    </location>
</feature>
<feature type="transmembrane region" description="Helical" evidence="1">
    <location>
        <begin position="7"/>
        <end position="30"/>
    </location>
</feature>
<evidence type="ECO:0000313" key="2">
    <source>
        <dbReference type="EMBL" id="MFC5989028.1"/>
    </source>
</evidence>
<proteinExistence type="predicted"/>
<accession>A0ABW1IV79</accession>